<sequence length="729" mass="81908">MTWPLLNVIRSFRGNLTSALVRSTWVLLRSLDAIRQKNGLSFAAQYMKACALYVMQYVGHGGHQPFLHSTTYGPHVALSHSGLPRILPMWFRVGLRSRDPIVVKTVLSIFNLYRVIPYPGKLKLNSITDSWAGGLTSGIIGFIPIFWKLLPSKAKGGFEWTWNPFPILARGATSPKGANSNAGFFLALVALRGHESLWKSLCWFFTEAPQSYIGVPVGRVLLSLTKLADELRSHCDLTVIRGIPLGRLAFKEEPGKIRVFAIVDPITQWLLKPLHDWLFAVLRDIPQDGTFDQDQAVSTVIEKVRKGALDVFSFDLSSATDRLPILLQAKILNHCVPDLGTVWSTLLTARKYVVPLKYGNTIPEVKYATGQPMGALSSWAMLALTHHFLVQYSAWLAGKRKWFTEYMILGDDLLILDSGVAKCYLDVMRQLGVGVNLAKSLVSNKGYGEFAKKFFGPDGIMSGISLKEWSSFGENLAGFFAYFRRLNMTLPIFLRTLGFGSFSSGHQIDWGRHSYKTLMGLVAMFPQFGTDSDPTLPIWWSRFYAFKIPWYEECWRSLFVSSVSVRASRFLAAYSAIGETTVADSYSRWGTLVKYWLSTLPLGGSSPFELREIVALVWYVTTMTDLGVSVLTGSSESEIRHAEDMASDILRGNALDIHESQVDRWLELLLWDPREMSDAAKWSRKWSLENFTRVVANEQGRRASTVAELYKPLSFSQSLGKKLKELPWG</sequence>
<dbReference type="EMBL" id="ON001526">
    <property type="protein sequence ID" value="UPW42129.1"/>
    <property type="molecule type" value="Genomic_RNA"/>
</dbReference>
<accession>A0A9Y1CSN8</accession>
<dbReference type="InterPro" id="IPR008686">
    <property type="entry name" value="RNA_pol_mitovir"/>
</dbReference>
<evidence type="ECO:0000313" key="4">
    <source>
        <dbReference type="EMBL" id="UPW42129.1"/>
    </source>
</evidence>
<reference evidence="4" key="1">
    <citation type="journal article" date="2022" name="Virus Evol.">
        <title>Resolving deep evolutionary relationships within the RNA virus phylum Lenarviricota.</title>
        <authorList>
            <person name="Sadiq S."/>
            <person name="Chen Y.M."/>
            <person name="Zhang Y.Z."/>
            <person name="Holmes E.C."/>
        </authorList>
    </citation>
    <scope>NUCLEOTIDE SEQUENCE</scope>
    <source>
        <strain evidence="4">222-k141_184271</strain>
    </source>
</reference>
<dbReference type="PANTHER" id="PTHR34456:SF9">
    <property type="entry name" value="MITOVIRUS RNA-DEPENDENT RNA POLYMERASE"/>
    <property type="match status" value="1"/>
</dbReference>
<name>A0A9Y1CSN8_9VIRU</name>
<dbReference type="InterPro" id="IPR043502">
    <property type="entry name" value="DNA/RNA_pol_sf"/>
</dbReference>
<keyword evidence="3" id="KW-0548">Nucleotidyltransferase</keyword>
<dbReference type="GO" id="GO:0003968">
    <property type="term" value="F:RNA-directed RNA polymerase activity"/>
    <property type="evidence" value="ECO:0007669"/>
    <property type="project" value="UniProtKB-KW"/>
</dbReference>
<dbReference type="PANTHER" id="PTHR34456">
    <property type="entry name" value="MITOVIRUS RNA-DEPENDENT RNA POLYMERASE"/>
    <property type="match status" value="1"/>
</dbReference>
<proteinExistence type="predicted"/>
<dbReference type="SUPFAM" id="SSF56672">
    <property type="entry name" value="DNA/RNA polymerases"/>
    <property type="match status" value="1"/>
</dbReference>
<evidence type="ECO:0000256" key="2">
    <source>
        <dbReference type="ARBA" id="ARBA00022679"/>
    </source>
</evidence>
<protein>
    <submittedName>
        <fullName evidence="4">RNA dependent RNA polymerase</fullName>
    </submittedName>
</protein>
<keyword evidence="1" id="KW-0696">RNA-directed RNA polymerase</keyword>
<dbReference type="Pfam" id="PF05919">
    <property type="entry name" value="Mitovir_RNA_pol"/>
    <property type="match status" value="1"/>
</dbReference>
<evidence type="ECO:0000256" key="3">
    <source>
        <dbReference type="ARBA" id="ARBA00022695"/>
    </source>
</evidence>
<evidence type="ECO:0000256" key="1">
    <source>
        <dbReference type="ARBA" id="ARBA00022484"/>
    </source>
</evidence>
<organism evidence="4">
    <name type="scientific">Xinjiang mito-like virus 43</name>
    <dbReference type="NCBI Taxonomy" id="2937189"/>
    <lineage>
        <taxon>Viruses</taxon>
        <taxon>Riboviria</taxon>
        <taxon>Orthornavirae</taxon>
        <taxon>Lenarviricota</taxon>
        <taxon>Howeltoviricetes</taxon>
        <taxon>Cryppavirales</taxon>
        <taxon>Mitoviridae</taxon>
    </lineage>
</organism>
<keyword evidence="2" id="KW-0808">Transferase</keyword>
<reference evidence="4" key="2">
    <citation type="submission" date="2022-03" db="EMBL/GenBank/DDBJ databases">
        <authorList>
            <person name="Chen Y.-M."/>
            <person name="Sadiq S."/>
            <person name="Zhang Y.-Z."/>
            <person name="Holmes E.C."/>
        </authorList>
    </citation>
    <scope>NUCLEOTIDE SEQUENCE</scope>
    <source>
        <strain evidence="4">222-k141_184271</strain>
    </source>
</reference>